<organism evidence="3">
    <name type="scientific">Chlorella variabilis</name>
    <name type="common">Green alga</name>
    <dbReference type="NCBI Taxonomy" id="554065"/>
    <lineage>
        <taxon>Eukaryota</taxon>
        <taxon>Viridiplantae</taxon>
        <taxon>Chlorophyta</taxon>
        <taxon>core chlorophytes</taxon>
        <taxon>Trebouxiophyceae</taxon>
        <taxon>Chlorellales</taxon>
        <taxon>Chlorellaceae</taxon>
        <taxon>Chlorella clade</taxon>
        <taxon>Chlorella</taxon>
    </lineage>
</organism>
<feature type="domain" description="Hemerythrin-like" evidence="1">
    <location>
        <begin position="24"/>
        <end position="148"/>
    </location>
</feature>
<protein>
    <recommendedName>
        <fullName evidence="1">Hemerythrin-like domain-containing protein</fullName>
    </recommendedName>
</protein>
<dbReference type="InterPro" id="IPR012312">
    <property type="entry name" value="Hemerythrin-like"/>
</dbReference>
<reference evidence="2 3" key="1">
    <citation type="journal article" date="2010" name="Plant Cell">
        <title>The Chlorella variabilis NC64A genome reveals adaptation to photosymbiosis, coevolution with viruses, and cryptic sex.</title>
        <authorList>
            <person name="Blanc G."/>
            <person name="Duncan G."/>
            <person name="Agarkova I."/>
            <person name="Borodovsky M."/>
            <person name="Gurnon J."/>
            <person name="Kuo A."/>
            <person name="Lindquist E."/>
            <person name="Lucas S."/>
            <person name="Pangilinan J."/>
            <person name="Polle J."/>
            <person name="Salamov A."/>
            <person name="Terry A."/>
            <person name="Yamada T."/>
            <person name="Dunigan D.D."/>
            <person name="Grigoriev I.V."/>
            <person name="Claverie J.M."/>
            <person name="Van Etten J.L."/>
        </authorList>
    </citation>
    <scope>NUCLEOTIDE SEQUENCE [LARGE SCALE GENOMIC DNA]</scope>
    <source>
        <strain evidence="2 3">NC64A</strain>
    </source>
</reference>
<gene>
    <name evidence="2" type="ORF">CHLNCDRAFT_136704</name>
</gene>
<proteinExistence type="predicted"/>
<dbReference type="OrthoDB" id="527695at2759"/>
<dbReference type="eggNOG" id="ENOG502S8E4">
    <property type="taxonomic scope" value="Eukaryota"/>
</dbReference>
<evidence type="ECO:0000313" key="2">
    <source>
        <dbReference type="EMBL" id="EFN53451.1"/>
    </source>
</evidence>
<name>E1ZKW2_CHLVA</name>
<dbReference type="EMBL" id="GL433851">
    <property type="protein sequence ID" value="EFN53451.1"/>
    <property type="molecule type" value="Genomic_DNA"/>
</dbReference>
<dbReference type="KEGG" id="cvr:CHLNCDRAFT_136704"/>
<dbReference type="GeneID" id="17353025"/>
<dbReference type="AlphaFoldDB" id="E1ZKW2"/>
<dbReference type="Proteomes" id="UP000008141">
    <property type="component" value="Unassembled WGS sequence"/>
</dbReference>
<dbReference type="Pfam" id="PF01814">
    <property type="entry name" value="Hemerythrin"/>
    <property type="match status" value="1"/>
</dbReference>
<evidence type="ECO:0000313" key="3">
    <source>
        <dbReference type="Proteomes" id="UP000008141"/>
    </source>
</evidence>
<accession>E1ZKW2</accession>
<dbReference type="InParanoid" id="E1ZKW2"/>
<sequence>MSHKVAPLADCTSLWTYPLESDGWFRAHNALRADMDALASMLQSFEQQLDAGTAISRSQAAAATRFVQCFLKFLHHHHHNEDDIATPYLATRCTVPEKIAADHTQLEALLERFEAATKALLADSALVRSALVIVQRKELAHLKEIERNVVQKSMGAMEGEGVGPSLPPMTKAERRAFAPQEGIPFFIRWILFRHAAKYERNVWQPFQRECLAAVAAQ</sequence>
<dbReference type="Gene3D" id="1.20.120.520">
    <property type="entry name" value="nmb1532 protein domain like"/>
    <property type="match status" value="1"/>
</dbReference>
<keyword evidence="3" id="KW-1185">Reference proteome</keyword>
<evidence type="ECO:0000259" key="1">
    <source>
        <dbReference type="Pfam" id="PF01814"/>
    </source>
</evidence>
<dbReference type="RefSeq" id="XP_005845553.1">
    <property type="nucleotide sequence ID" value="XM_005845491.1"/>
</dbReference>